<dbReference type="AlphaFoldDB" id="A0A6N6JBS7"/>
<evidence type="ECO:0000313" key="2">
    <source>
        <dbReference type="EMBL" id="GFE63524.1"/>
    </source>
</evidence>
<dbReference type="PANTHER" id="PTHR11803:SF58">
    <property type="entry name" value="PROTEIN HMF1-RELATED"/>
    <property type="match status" value="1"/>
</dbReference>
<dbReference type="RefSeq" id="WP_159804453.1">
    <property type="nucleotide sequence ID" value="NZ_BLJE01000001.1"/>
</dbReference>
<dbReference type="Pfam" id="PF01042">
    <property type="entry name" value="Ribonuc_L-PSP"/>
    <property type="match status" value="1"/>
</dbReference>
<name>A0A6N6JBS7_9RHOB</name>
<protein>
    <submittedName>
        <fullName evidence="2">Enamine deaminase RidA</fullName>
    </submittedName>
</protein>
<dbReference type="EMBL" id="BLJE01000001">
    <property type="protein sequence ID" value="GFE63524.1"/>
    <property type="molecule type" value="Genomic_DNA"/>
</dbReference>
<dbReference type="PANTHER" id="PTHR11803">
    <property type="entry name" value="2-IMINOBUTANOATE/2-IMINOPROPANOATE DEAMINASE RIDA"/>
    <property type="match status" value="1"/>
</dbReference>
<dbReference type="OrthoDB" id="9809792at2"/>
<dbReference type="InterPro" id="IPR035959">
    <property type="entry name" value="RutC-like_sf"/>
</dbReference>
<dbReference type="CDD" id="cd00448">
    <property type="entry name" value="YjgF_YER057c_UK114_family"/>
    <property type="match status" value="1"/>
</dbReference>
<proteinExistence type="inferred from homology"/>
<evidence type="ECO:0000313" key="3">
    <source>
        <dbReference type="Proteomes" id="UP000436822"/>
    </source>
</evidence>
<organism evidence="2 3">
    <name type="scientific">Litoreibacter roseus</name>
    <dbReference type="NCBI Taxonomy" id="2601869"/>
    <lineage>
        <taxon>Bacteria</taxon>
        <taxon>Pseudomonadati</taxon>
        <taxon>Pseudomonadota</taxon>
        <taxon>Alphaproteobacteria</taxon>
        <taxon>Rhodobacterales</taxon>
        <taxon>Roseobacteraceae</taxon>
        <taxon>Litoreibacter</taxon>
    </lineage>
</organism>
<comment type="caution">
    <text evidence="2">The sequence shown here is derived from an EMBL/GenBank/DDBJ whole genome shotgun (WGS) entry which is preliminary data.</text>
</comment>
<dbReference type="InterPro" id="IPR006175">
    <property type="entry name" value="YjgF/YER057c/UK114"/>
</dbReference>
<dbReference type="GO" id="GO:0005829">
    <property type="term" value="C:cytosol"/>
    <property type="evidence" value="ECO:0007669"/>
    <property type="project" value="TreeGrafter"/>
</dbReference>
<dbReference type="Proteomes" id="UP000436822">
    <property type="component" value="Unassembled WGS sequence"/>
</dbReference>
<gene>
    <name evidence="2" type="ORF">KIN_05980</name>
</gene>
<dbReference type="SUPFAM" id="SSF55298">
    <property type="entry name" value="YjgF-like"/>
    <property type="match status" value="1"/>
</dbReference>
<evidence type="ECO:0000256" key="1">
    <source>
        <dbReference type="ARBA" id="ARBA00010552"/>
    </source>
</evidence>
<dbReference type="GO" id="GO:0019239">
    <property type="term" value="F:deaminase activity"/>
    <property type="evidence" value="ECO:0007669"/>
    <property type="project" value="TreeGrafter"/>
</dbReference>
<accession>A0A6N6JBS7</accession>
<sequence>MIERTNPTTLSASVDYGYSQLTAISATSKIVFVSGQLGDFADGQKAEGFEKQVGRSFENLRLALEAVGSGPEKVVKVTILVVGHTEDRLAIVSEHRRRFFGDARPASTLIPVQRLAGDWMEFEIDAVAVV</sequence>
<dbReference type="Gene3D" id="3.30.1330.40">
    <property type="entry name" value="RutC-like"/>
    <property type="match status" value="1"/>
</dbReference>
<reference evidence="2 3" key="1">
    <citation type="submission" date="2019-12" db="EMBL/GenBank/DDBJ databases">
        <title>Litoreibacter badius sp. nov., a novel bacteriochlorophyll a-containing bacterium in the genus Litoreibacter.</title>
        <authorList>
            <person name="Kanamuro M."/>
            <person name="Takabe Y."/>
            <person name="Mori K."/>
            <person name="Takaichi S."/>
            <person name="Hanada S."/>
        </authorList>
    </citation>
    <scope>NUCLEOTIDE SEQUENCE [LARGE SCALE GENOMIC DNA]</scope>
    <source>
        <strain evidence="2 3">K6</strain>
    </source>
</reference>
<comment type="similarity">
    <text evidence="1">Belongs to the RutC family.</text>
</comment>
<keyword evidence="3" id="KW-1185">Reference proteome</keyword>